<feature type="coiled-coil region" evidence="1">
    <location>
        <begin position="226"/>
        <end position="260"/>
    </location>
</feature>
<keyword evidence="3" id="KW-1185">Reference proteome</keyword>
<dbReference type="AlphaFoldDB" id="A0A9Q0LTG6"/>
<dbReference type="Proteomes" id="UP001149090">
    <property type="component" value="Unassembled WGS sequence"/>
</dbReference>
<evidence type="ECO:0000313" key="2">
    <source>
        <dbReference type="EMBL" id="KAJ5078652.1"/>
    </source>
</evidence>
<accession>A0A9Q0LTG6</accession>
<evidence type="ECO:0000313" key="3">
    <source>
        <dbReference type="Proteomes" id="UP001149090"/>
    </source>
</evidence>
<proteinExistence type="predicted"/>
<sequence length="295" mass="34896">MFSAMATEEIGNQSKPRKMRLYLRQYRAFCCIVLVNEEHVCDNSNVSMMNRRSFRFKTKMNFQTILIKTYPTFLKNIGEFIVCICNSSLYKSFVKNQSFTLTYGFSETQKGYTIGSDPQNQPRFESLGIFAFCEQKARMFCHHFSCNQMLWFVFGKRRFLNRSEGLNQKTLFLGKNGEILDNANKPFTISFLLENPKMAVICHFQYIKSMSDQFMDKMFEWKLKLVSELIDKFSRYEQVINNLEKEHEQETYKLDILIKDFGVEMDRLEKQFSASGKIVSTKENHIQKKMDRIVE</sequence>
<keyword evidence="1" id="KW-0175">Coiled coil</keyword>
<reference evidence="2" key="1">
    <citation type="submission" date="2022-10" db="EMBL/GenBank/DDBJ databases">
        <title>Novel sulphate-reducing endosymbionts in the free-living metamonad Anaeramoeba.</title>
        <authorList>
            <person name="Jerlstrom-Hultqvist J."/>
            <person name="Cepicka I."/>
            <person name="Gallot-Lavallee L."/>
            <person name="Salas-Leiva D."/>
            <person name="Curtis B.A."/>
            <person name="Zahonova K."/>
            <person name="Pipaliya S."/>
            <person name="Dacks J."/>
            <person name="Roger A.J."/>
        </authorList>
    </citation>
    <scope>NUCLEOTIDE SEQUENCE</scope>
    <source>
        <strain evidence="2">BMAN</strain>
    </source>
</reference>
<protein>
    <submittedName>
        <fullName evidence="2">Uncharacterized protein</fullName>
    </submittedName>
</protein>
<organism evidence="2 3">
    <name type="scientific">Anaeramoeba ignava</name>
    <name type="common">Anaerobic marine amoeba</name>
    <dbReference type="NCBI Taxonomy" id="1746090"/>
    <lineage>
        <taxon>Eukaryota</taxon>
        <taxon>Metamonada</taxon>
        <taxon>Anaeramoebidae</taxon>
        <taxon>Anaeramoeba</taxon>
    </lineage>
</organism>
<dbReference type="EMBL" id="JAPDFW010000052">
    <property type="protein sequence ID" value="KAJ5078652.1"/>
    <property type="molecule type" value="Genomic_DNA"/>
</dbReference>
<comment type="caution">
    <text evidence="2">The sequence shown here is derived from an EMBL/GenBank/DDBJ whole genome shotgun (WGS) entry which is preliminary data.</text>
</comment>
<gene>
    <name evidence="2" type="ORF">M0811_14837</name>
</gene>
<evidence type="ECO:0000256" key="1">
    <source>
        <dbReference type="SAM" id="Coils"/>
    </source>
</evidence>
<name>A0A9Q0LTG6_ANAIG</name>